<dbReference type="AlphaFoldDB" id="A0A4R4YGI8"/>
<dbReference type="EMBL" id="SMKW01000036">
    <property type="protein sequence ID" value="TDD43945.1"/>
    <property type="molecule type" value="Genomic_DNA"/>
</dbReference>
<protein>
    <submittedName>
        <fullName evidence="2">Ribbon-helix-helix protein, CopG family</fullName>
    </submittedName>
</protein>
<dbReference type="OrthoDB" id="5196965at2"/>
<dbReference type="Proteomes" id="UP000294947">
    <property type="component" value="Unassembled WGS sequence"/>
</dbReference>
<organism evidence="2 3">
    <name type="scientific">Saccharopolyspora elongata</name>
    <dbReference type="NCBI Taxonomy" id="2530387"/>
    <lineage>
        <taxon>Bacteria</taxon>
        <taxon>Bacillati</taxon>
        <taxon>Actinomycetota</taxon>
        <taxon>Actinomycetes</taxon>
        <taxon>Pseudonocardiales</taxon>
        <taxon>Pseudonocardiaceae</taxon>
        <taxon>Saccharopolyspora</taxon>
    </lineage>
</organism>
<comment type="caution">
    <text evidence="2">The sequence shown here is derived from an EMBL/GenBank/DDBJ whole genome shotgun (WGS) entry which is preliminary data.</text>
</comment>
<evidence type="ECO:0000313" key="3">
    <source>
        <dbReference type="Proteomes" id="UP000294947"/>
    </source>
</evidence>
<dbReference type="GO" id="GO:0006355">
    <property type="term" value="P:regulation of DNA-templated transcription"/>
    <property type="evidence" value="ECO:0007669"/>
    <property type="project" value="InterPro"/>
</dbReference>
<dbReference type="Pfam" id="PF01402">
    <property type="entry name" value="RHH_1"/>
    <property type="match status" value="1"/>
</dbReference>
<feature type="domain" description="Ribbon-helix-helix protein CopG" evidence="1">
    <location>
        <begin position="5"/>
        <end position="38"/>
    </location>
</feature>
<name>A0A4R4YGI8_9PSEU</name>
<reference evidence="2 3" key="1">
    <citation type="submission" date="2019-03" db="EMBL/GenBank/DDBJ databases">
        <title>Draft genome sequences of novel Actinobacteria.</title>
        <authorList>
            <person name="Sahin N."/>
            <person name="Ay H."/>
            <person name="Saygin H."/>
        </authorList>
    </citation>
    <scope>NUCLEOTIDE SEQUENCE [LARGE SCALE GENOMIC DNA]</scope>
    <source>
        <strain evidence="2 3">7K502</strain>
    </source>
</reference>
<gene>
    <name evidence="2" type="ORF">E1288_25295</name>
</gene>
<evidence type="ECO:0000313" key="2">
    <source>
        <dbReference type="EMBL" id="TDD43945.1"/>
    </source>
</evidence>
<evidence type="ECO:0000259" key="1">
    <source>
        <dbReference type="Pfam" id="PF01402"/>
    </source>
</evidence>
<keyword evidence="3" id="KW-1185">Reference proteome</keyword>
<proteinExistence type="predicted"/>
<accession>A0A4R4YGI8</accession>
<dbReference type="InterPro" id="IPR002145">
    <property type="entry name" value="CopG"/>
</dbReference>
<sequence length="85" mass="9595">MLRCMRTTITIDDQLLARLKLRAARQHTTVSALIEDDVRMGELRRAQEGAPKGRFRLPTFGLGEPKPGVDVNDNATLLEFMERGE</sequence>